<gene>
    <name evidence="3" type="primary">LOC103558093</name>
</gene>
<evidence type="ECO:0000313" key="2">
    <source>
        <dbReference type="Proteomes" id="UP001652662"/>
    </source>
</evidence>
<keyword evidence="2" id="KW-1185">Reference proteome</keyword>
<proteinExistence type="predicted"/>
<evidence type="ECO:0000256" key="1">
    <source>
        <dbReference type="SAM" id="MobiDB-lite"/>
    </source>
</evidence>
<dbReference type="RefSeq" id="XP_070422804.1">
    <property type="nucleotide sequence ID" value="XM_070566703.1"/>
</dbReference>
<dbReference type="GeneID" id="103558093"/>
<organism evidence="2 3">
    <name type="scientific">Equus przewalskii</name>
    <name type="common">Przewalski's horse</name>
    <name type="synonym">Equus caballus przewalskii</name>
    <dbReference type="NCBI Taxonomy" id="9798"/>
    <lineage>
        <taxon>Eukaryota</taxon>
        <taxon>Metazoa</taxon>
        <taxon>Chordata</taxon>
        <taxon>Craniata</taxon>
        <taxon>Vertebrata</taxon>
        <taxon>Euteleostomi</taxon>
        <taxon>Mammalia</taxon>
        <taxon>Eutheria</taxon>
        <taxon>Laurasiatheria</taxon>
        <taxon>Perissodactyla</taxon>
        <taxon>Equidae</taxon>
        <taxon>Equus</taxon>
    </lineage>
</organism>
<evidence type="ECO:0000313" key="3">
    <source>
        <dbReference type="RefSeq" id="XP_070422804.1"/>
    </source>
</evidence>
<feature type="compositionally biased region" description="Polar residues" evidence="1">
    <location>
        <begin position="203"/>
        <end position="216"/>
    </location>
</feature>
<sequence length="307" mass="34580">MGRTAVMLDCTQSLKVIRVNEGISVLRLSCCAAQPTGDRETGRPSGAAPGLGDRMVCICYWLQKAPKCDILHLLVISKTGSKHGFFLHVLPKPGPPRAPRRPDNHVPALPWPRCTSLMTRQPYKHPLHEVRKSDVASTRASVTIRASLDFIQRPESSWSKPTCSQLPTSPHYTAGRGFARQEAVFHQHFEGYRRSSTKKGENTFPQTAAPPSSTLLWQEEPAQLTSSPQTRQLAKKLQKMFFSPKGNHKLRRVRTPTVLRQQQRRARARRSISLSRGQGRGQERSRPKPPTRLHIQCDKNARPKRNS</sequence>
<name>A0ABM4K3N0_EQUPR</name>
<accession>A0ABM4K3N0</accession>
<dbReference type="Proteomes" id="UP001652662">
    <property type="component" value="Chromosome 12"/>
</dbReference>
<reference evidence="3" key="1">
    <citation type="submission" date="2025-08" db="UniProtKB">
        <authorList>
            <consortium name="RefSeq"/>
        </authorList>
    </citation>
    <scope>IDENTIFICATION</scope>
    <source>
        <tissue evidence="3">Blood</tissue>
    </source>
</reference>
<feature type="region of interest" description="Disordered" evidence="1">
    <location>
        <begin position="242"/>
        <end position="307"/>
    </location>
</feature>
<protein>
    <submittedName>
        <fullName evidence="3">Uncharacterized protein</fullName>
    </submittedName>
</protein>
<feature type="region of interest" description="Disordered" evidence="1">
    <location>
        <begin position="193"/>
        <end position="216"/>
    </location>
</feature>